<reference evidence="7 8" key="1">
    <citation type="submission" date="2018-07" db="EMBL/GenBank/DDBJ databases">
        <title>The complete nuclear genome of the prasinophyte Chloropicon primus (CCMP1205).</title>
        <authorList>
            <person name="Pombert J.-F."/>
            <person name="Otis C."/>
            <person name="Turmel M."/>
            <person name="Lemieux C."/>
        </authorList>
    </citation>
    <scope>NUCLEOTIDE SEQUENCE [LARGE SCALE GENOMIC DNA]</scope>
    <source>
        <strain evidence="7 8">CCMP1205</strain>
    </source>
</reference>
<keyword evidence="4" id="KW-0175">Coiled coil</keyword>
<dbReference type="SMART" id="SM00028">
    <property type="entry name" value="TPR"/>
    <property type="match status" value="3"/>
</dbReference>
<dbReference type="InterPro" id="IPR019734">
    <property type="entry name" value="TPR_rpt"/>
</dbReference>
<keyword evidence="2" id="KW-0677">Repeat</keyword>
<feature type="repeat" description="WD" evidence="3">
    <location>
        <begin position="491"/>
        <end position="530"/>
    </location>
</feature>
<protein>
    <submittedName>
        <fullName evidence="7">WD40 repeat domain-containing protein</fullName>
    </submittedName>
</protein>
<dbReference type="CDD" id="cd06257">
    <property type="entry name" value="DnaJ"/>
    <property type="match status" value="1"/>
</dbReference>
<dbReference type="PRINTS" id="PR00320">
    <property type="entry name" value="GPROTEINBRPT"/>
</dbReference>
<dbReference type="Gene3D" id="1.10.287.110">
    <property type="entry name" value="DnaJ domain"/>
    <property type="match status" value="1"/>
</dbReference>
<keyword evidence="1 3" id="KW-0853">WD repeat</keyword>
<dbReference type="InterPro" id="IPR020472">
    <property type="entry name" value="WD40_PAC1"/>
</dbReference>
<evidence type="ECO:0000256" key="4">
    <source>
        <dbReference type="SAM" id="Coils"/>
    </source>
</evidence>
<dbReference type="Gene3D" id="2.130.10.10">
    <property type="entry name" value="YVTN repeat-like/Quinoprotein amine dehydrogenase"/>
    <property type="match status" value="4"/>
</dbReference>
<dbReference type="InterPro" id="IPR001680">
    <property type="entry name" value="WD40_rpt"/>
</dbReference>
<feature type="coiled-coil region" evidence="4">
    <location>
        <begin position="205"/>
        <end position="235"/>
    </location>
</feature>
<dbReference type="EMBL" id="CP031037">
    <property type="protein sequence ID" value="QDZ20857.1"/>
    <property type="molecule type" value="Genomic_DNA"/>
</dbReference>
<dbReference type="InterPro" id="IPR001623">
    <property type="entry name" value="DnaJ_domain"/>
</dbReference>
<evidence type="ECO:0000256" key="3">
    <source>
        <dbReference type="PROSITE-ProRule" id="PRU00221"/>
    </source>
</evidence>
<evidence type="ECO:0000313" key="8">
    <source>
        <dbReference type="Proteomes" id="UP000316726"/>
    </source>
</evidence>
<dbReference type="SUPFAM" id="SSF46565">
    <property type="entry name" value="Chaperone J-domain"/>
    <property type="match status" value="1"/>
</dbReference>
<dbReference type="InterPro" id="IPR019775">
    <property type="entry name" value="WD40_repeat_CS"/>
</dbReference>
<dbReference type="SMART" id="SM00271">
    <property type="entry name" value="DnaJ"/>
    <property type="match status" value="1"/>
</dbReference>
<dbReference type="InterPro" id="IPR015943">
    <property type="entry name" value="WD40/YVTN_repeat-like_dom_sf"/>
</dbReference>
<dbReference type="Proteomes" id="UP000316726">
    <property type="component" value="Chromosome 4"/>
</dbReference>
<accession>A0A5B8MK85</accession>
<feature type="region of interest" description="Disordered" evidence="5">
    <location>
        <begin position="73"/>
        <end position="118"/>
    </location>
</feature>
<dbReference type="Gene3D" id="1.25.40.10">
    <property type="entry name" value="Tetratricopeptide repeat domain"/>
    <property type="match status" value="1"/>
</dbReference>
<dbReference type="PANTHER" id="PTHR19879:SF9">
    <property type="entry name" value="TRANSCRIPTION INITIATION FACTOR TFIID SUBUNIT 5"/>
    <property type="match status" value="1"/>
</dbReference>
<dbReference type="InterPro" id="IPR011990">
    <property type="entry name" value="TPR-like_helical_dom_sf"/>
</dbReference>
<organism evidence="7 8">
    <name type="scientific">Chloropicon primus</name>
    <dbReference type="NCBI Taxonomy" id="1764295"/>
    <lineage>
        <taxon>Eukaryota</taxon>
        <taxon>Viridiplantae</taxon>
        <taxon>Chlorophyta</taxon>
        <taxon>Chloropicophyceae</taxon>
        <taxon>Chloropicales</taxon>
        <taxon>Chloropicaceae</taxon>
        <taxon>Chloropicon</taxon>
    </lineage>
</organism>
<sequence>MESAVKSRGAMRLKKALDFMGLPPYASESQVRARYRELLRLNHPDKGGSPDEFRRVQSCYKFLLERLGGQEVGSGAEVGRTPGAKGEHHGPAVAPKRDPVGEPQAIRQGEEDSQQVVVSSDLKDLGDEAYGEGEYERAVEYYNAAAAYSRFDNLVNYAELLYARAKAHLAAGNEGKAVSDAKRSMEARPIWGEAYALAGQIQLKLEDWLGARATLEKALQLLRDQRDLLDAVRADLAVACKAIEEKFCVSSLRGHAGEVVQVSFLPESALIPNSLGSRLKAEKIIATASLDGTLRVWSCASGACLHTLRGHSAPISSFQWCPDGSGTLVSASEDSMAKIWQISRESCRLLRTIQGHEAGLTHVAFDKYGSMFSTSSEDGSACIWDLETGLLLHRLEGHSGKLNKGAFHPGGRAFVTASDDTTAKVWDLGGDVEDAGGCIHTLEWGDGQVKDVEYTPDGRFILMATRKAGTVSPFFRLLLFSSVSGRICRWFDGHSATITCLSWNPSQLVAEWATLATSSLDGTLKLWDIRAEPTGSGSYSLESDEAQGRALKPWEKPKLFEDIESMFEGALFCVAYSPDGEYLCAAGLDNHVRIFDSQTLEQVQDCCGHSGWIRSLAWADDGSIVVSASSDGTARIWNVLKP</sequence>
<evidence type="ECO:0000259" key="6">
    <source>
        <dbReference type="PROSITE" id="PS50076"/>
    </source>
</evidence>
<feature type="repeat" description="WD" evidence="3">
    <location>
        <begin position="353"/>
        <end position="394"/>
    </location>
</feature>
<feature type="repeat" description="WD" evidence="3">
    <location>
        <begin position="395"/>
        <end position="428"/>
    </location>
</feature>
<dbReference type="OrthoDB" id="497158at2759"/>
<dbReference type="STRING" id="1764295.A0A5B8MK85"/>
<evidence type="ECO:0000256" key="2">
    <source>
        <dbReference type="ARBA" id="ARBA00022737"/>
    </source>
</evidence>
<name>A0A5B8MK85_9CHLO</name>
<dbReference type="PROSITE" id="PS50076">
    <property type="entry name" value="DNAJ_2"/>
    <property type="match status" value="1"/>
</dbReference>
<evidence type="ECO:0000313" key="7">
    <source>
        <dbReference type="EMBL" id="QDZ20857.1"/>
    </source>
</evidence>
<dbReference type="PROSITE" id="PS50082">
    <property type="entry name" value="WD_REPEATS_2"/>
    <property type="match status" value="7"/>
</dbReference>
<proteinExistence type="predicted"/>
<dbReference type="InterPro" id="IPR036322">
    <property type="entry name" value="WD40_repeat_dom_sf"/>
</dbReference>
<dbReference type="CDD" id="cd00200">
    <property type="entry name" value="WD40"/>
    <property type="match status" value="1"/>
</dbReference>
<feature type="domain" description="J" evidence="6">
    <location>
        <begin position="15"/>
        <end position="68"/>
    </location>
</feature>
<evidence type="ECO:0000256" key="5">
    <source>
        <dbReference type="SAM" id="MobiDB-lite"/>
    </source>
</evidence>
<dbReference type="InterPro" id="IPR036869">
    <property type="entry name" value="J_dom_sf"/>
</dbReference>
<dbReference type="SMART" id="SM00320">
    <property type="entry name" value="WD40"/>
    <property type="match status" value="7"/>
</dbReference>
<dbReference type="SUPFAM" id="SSF48452">
    <property type="entry name" value="TPR-like"/>
    <property type="match status" value="1"/>
</dbReference>
<gene>
    <name evidence="7" type="ORF">A3770_04p33750</name>
</gene>
<feature type="compositionally biased region" description="Basic and acidic residues" evidence="5">
    <location>
        <begin position="85"/>
        <end position="100"/>
    </location>
</feature>
<dbReference type="PROSITE" id="PS50294">
    <property type="entry name" value="WD_REPEATS_REGION"/>
    <property type="match status" value="5"/>
</dbReference>
<feature type="repeat" description="WD" evidence="3">
    <location>
        <begin position="606"/>
        <end position="642"/>
    </location>
</feature>
<feature type="repeat" description="WD" evidence="3">
    <location>
        <begin position="308"/>
        <end position="350"/>
    </location>
</feature>
<feature type="repeat" description="WD" evidence="3">
    <location>
        <begin position="285"/>
        <end position="307"/>
    </location>
</feature>
<dbReference type="AlphaFoldDB" id="A0A5B8MK85"/>
<dbReference type="PROSITE" id="PS00678">
    <property type="entry name" value="WD_REPEATS_1"/>
    <property type="match status" value="2"/>
</dbReference>
<evidence type="ECO:0000256" key="1">
    <source>
        <dbReference type="ARBA" id="ARBA00022574"/>
    </source>
</evidence>
<dbReference type="SUPFAM" id="SSF50978">
    <property type="entry name" value="WD40 repeat-like"/>
    <property type="match status" value="2"/>
</dbReference>
<keyword evidence="8" id="KW-1185">Reference proteome</keyword>
<dbReference type="PANTHER" id="PTHR19879">
    <property type="entry name" value="TRANSCRIPTION INITIATION FACTOR TFIID"/>
    <property type="match status" value="1"/>
</dbReference>
<feature type="repeat" description="WD" evidence="3">
    <location>
        <begin position="564"/>
        <end position="605"/>
    </location>
</feature>
<dbReference type="Pfam" id="PF00400">
    <property type="entry name" value="WD40"/>
    <property type="match status" value="7"/>
</dbReference>